<dbReference type="PROSITE" id="PS51257">
    <property type="entry name" value="PROKAR_LIPOPROTEIN"/>
    <property type="match status" value="1"/>
</dbReference>
<dbReference type="Proteomes" id="UP000651010">
    <property type="component" value="Unassembled WGS sequence"/>
</dbReference>
<keyword evidence="3" id="KW-1185">Reference proteome</keyword>
<organism evidence="2 3">
    <name type="scientific">Dyella acidiphila</name>
    <dbReference type="NCBI Taxonomy" id="2775866"/>
    <lineage>
        <taxon>Bacteria</taxon>
        <taxon>Pseudomonadati</taxon>
        <taxon>Pseudomonadota</taxon>
        <taxon>Gammaproteobacteria</taxon>
        <taxon>Lysobacterales</taxon>
        <taxon>Rhodanobacteraceae</taxon>
        <taxon>Dyella</taxon>
    </lineage>
</organism>
<feature type="signal peptide" evidence="1">
    <location>
        <begin position="1"/>
        <end position="23"/>
    </location>
</feature>
<proteinExistence type="predicted"/>
<evidence type="ECO:0008006" key="4">
    <source>
        <dbReference type="Google" id="ProtNLM"/>
    </source>
</evidence>
<evidence type="ECO:0000313" key="2">
    <source>
        <dbReference type="EMBL" id="MBE1161660.1"/>
    </source>
</evidence>
<evidence type="ECO:0000256" key="1">
    <source>
        <dbReference type="SAM" id="SignalP"/>
    </source>
</evidence>
<sequence>MHFLRIAAVAVACALVSSCMLYAGRHPLLGYKDKDHPKSDTALVVCEEQAGYICGITSVNDRNTWEQLNGGKTPWVRVLPGAQVIKLTLSNSHLVNRPWLKIDNVQPQHVYQVSVTFDGKALGATWKDLGKMDSYTIHMPRQPLKPKAYTANFD</sequence>
<dbReference type="EMBL" id="JACZZA010000009">
    <property type="protein sequence ID" value="MBE1161660.1"/>
    <property type="molecule type" value="Genomic_DNA"/>
</dbReference>
<keyword evidence="1" id="KW-0732">Signal</keyword>
<dbReference type="RefSeq" id="WP_192556504.1">
    <property type="nucleotide sequence ID" value="NZ_JACZZA010000009.1"/>
</dbReference>
<evidence type="ECO:0000313" key="3">
    <source>
        <dbReference type="Proteomes" id="UP000651010"/>
    </source>
</evidence>
<feature type="chain" id="PRO_5046425954" description="DUF3304 domain-containing protein" evidence="1">
    <location>
        <begin position="24"/>
        <end position="154"/>
    </location>
</feature>
<protein>
    <recommendedName>
        <fullName evidence="4">DUF3304 domain-containing protein</fullName>
    </recommendedName>
</protein>
<reference evidence="2 3" key="1">
    <citation type="submission" date="2020-09" db="EMBL/GenBank/DDBJ databases">
        <title>Dyella sp. 7MK23 isolated from forest soil.</title>
        <authorList>
            <person name="Fu J."/>
        </authorList>
    </citation>
    <scope>NUCLEOTIDE SEQUENCE [LARGE SCALE GENOMIC DNA]</scope>
    <source>
        <strain evidence="2 3">7MK23</strain>
    </source>
</reference>
<accession>A0ABR9GCA1</accession>
<comment type="caution">
    <text evidence="2">The sequence shown here is derived from an EMBL/GenBank/DDBJ whole genome shotgun (WGS) entry which is preliminary data.</text>
</comment>
<gene>
    <name evidence="2" type="ORF">IGX34_14850</name>
</gene>
<name>A0ABR9GCA1_9GAMM</name>